<feature type="compositionally biased region" description="Low complexity" evidence="1">
    <location>
        <begin position="610"/>
        <end position="619"/>
    </location>
</feature>
<protein>
    <recommendedName>
        <fullName evidence="5">Transmembrane protein</fullName>
    </recommendedName>
</protein>
<comment type="caution">
    <text evidence="3">The sequence shown here is derived from an EMBL/GenBank/DDBJ whole genome shotgun (WGS) entry which is preliminary data.</text>
</comment>
<keyword evidence="4" id="KW-1185">Reference proteome</keyword>
<feature type="transmembrane region" description="Helical" evidence="2">
    <location>
        <begin position="256"/>
        <end position="284"/>
    </location>
</feature>
<dbReference type="Proteomes" id="UP001164286">
    <property type="component" value="Unassembled WGS sequence"/>
</dbReference>
<gene>
    <name evidence="3" type="ORF">MKK02DRAFT_38226</name>
</gene>
<keyword evidence="2" id="KW-0812">Transmembrane</keyword>
<feature type="compositionally biased region" description="Polar residues" evidence="1">
    <location>
        <begin position="462"/>
        <end position="479"/>
    </location>
</feature>
<dbReference type="RefSeq" id="XP_052943347.1">
    <property type="nucleotide sequence ID" value="XM_053089999.1"/>
</dbReference>
<accession>A0AA38LRY1</accession>
<feature type="transmembrane region" description="Helical" evidence="2">
    <location>
        <begin position="182"/>
        <end position="208"/>
    </location>
</feature>
<evidence type="ECO:0008006" key="5">
    <source>
        <dbReference type="Google" id="ProtNLM"/>
    </source>
</evidence>
<dbReference type="GeneID" id="77729204"/>
<feature type="transmembrane region" description="Helical" evidence="2">
    <location>
        <begin position="137"/>
        <end position="162"/>
    </location>
</feature>
<feature type="transmembrane region" description="Helical" evidence="2">
    <location>
        <begin position="34"/>
        <end position="55"/>
    </location>
</feature>
<keyword evidence="2" id="KW-0472">Membrane</keyword>
<feature type="region of interest" description="Disordered" evidence="1">
    <location>
        <begin position="364"/>
        <end position="399"/>
    </location>
</feature>
<feature type="transmembrane region" description="Helical" evidence="2">
    <location>
        <begin position="97"/>
        <end position="116"/>
    </location>
</feature>
<proteinExistence type="predicted"/>
<feature type="region of interest" description="Disordered" evidence="1">
    <location>
        <begin position="415"/>
        <end position="479"/>
    </location>
</feature>
<evidence type="ECO:0000313" key="4">
    <source>
        <dbReference type="Proteomes" id="UP001164286"/>
    </source>
</evidence>
<keyword evidence="2" id="KW-1133">Transmembrane helix</keyword>
<dbReference type="EMBL" id="JAKWFO010000008">
    <property type="protein sequence ID" value="KAI9633570.1"/>
    <property type="molecule type" value="Genomic_DNA"/>
</dbReference>
<evidence type="ECO:0000256" key="1">
    <source>
        <dbReference type="SAM" id="MobiDB-lite"/>
    </source>
</evidence>
<evidence type="ECO:0000313" key="3">
    <source>
        <dbReference type="EMBL" id="KAI9633570.1"/>
    </source>
</evidence>
<feature type="transmembrane region" description="Helical" evidence="2">
    <location>
        <begin position="229"/>
        <end position="250"/>
    </location>
</feature>
<organism evidence="3 4">
    <name type="scientific">Dioszegia hungarica</name>
    <dbReference type="NCBI Taxonomy" id="4972"/>
    <lineage>
        <taxon>Eukaryota</taxon>
        <taxon>Fungi</taxon>
        <taxon>Dikarya</taxon>
        <taxon>Basidiomycota</taxon>
        <taxon>Agaricomycotina</taxon>
        <taxon>Tremellomycetes</taxon>
        <taxon>Tremellales</taxon>
        <taxon>Bulleribasidiaceae</taxon>
        <taxon>Dioszegia</taxon>
    </lineage>
</organism>
<feature type="region of interest" description="Disordered" evidence="1">
    <location>
        <begin position="515"/>
        <end position="657"/>
    </location>
</feature>
<feature type="compositionally biased region" description="Low complexity" evidence="1">
    <location>
        <begin position="586"/>
        <end position="599"/>
    </location>
</feature>
<feature type="compositionally biased region" description="Basic and acidic residues" evidence="1">
    <location>
        <begin position="373"/>
        <end position="392"/>
    </location>
</feature>
<feature type="compositionally biased region" description="Polar residues" evidence="1">
    <location>
        <begin position="558"/>
        <end position="573"/>
    </location>
</feature>
<sequence>MSNSGVIAQLDLPVRCFSQLVNVRCQGLSSSQHIVASIPFALLIVILPFLLISTWKIPRASLLLLGIEIILHLGVHAWDLGYFLLRPSFSNFRSTDTALAIASATPILVYLLALTSHLLSDIRGYLPFSLQGKGSSIVYAVLIAPLIPLAYAASLLGGFAFVQHRQVRGAIFLSFANIQEDWVNAVLTNIGTIAALAYILFVVLLALIPLLHPPSTYAYLSSFPTLRPLLICTLSILLSGAETALGFVPLDALAPTVTFIVILLRGCLLLLSRAGVIGSLIWAYSIKEERRKRRSGLFVGGPIQGTFRKLDAGGTTDFYVVHAEQHGLGSGRAAIPTAPDKVVLRTPRAHAPKLSFTSSAFAAFSPPTPLREQPSRTDMHGRSRAIGENRPDRKTRKNLGSIYAPKRVTVDPLTLAQWPPTPVPPDTRPESGTLPSIAGDNPGAERLWIGGARDGEARRVESSQGTADPFDASNSDDAVVGSTNTRLASFASSFSPGPSPTSSRGEMGLARLGQTPSRQTPIATAITPPSPGASIIAIPSAPVRTNSYRRKPVPQVAEVSSAQGSYSPSSTSRPVPGRNDLTQRKSTAPSPVSSYTPSVSDHRRTLFYATPMSSPTTSPTKEEYLFPLPSSRADGRGPPSRQQSWRQAPESATLPQYSADRGVSLSGYQRDSEVGVRAMASLARLRRETGMALDVERLGKRSPGGGRESVMTGLSVLSASSSPGQLGKERYSGISGISGVSDVGEVATPTARAGDLEEEEKGAGAWWAYPGDRRV</sequence>
<feature type="transmembrane region" description="Helical" evidence="2">
    <location>
        <begin position="62"/>
        <end position="85"/>
    </location>
</feature>
<feature type="compositionally biased region" description="Low complexity" evidence="1">
    <location>
        <begin position="520"/>
        <end position="542"/>
    </location>
</feature>
<reference evidence="3" key="1">
    <citation type="journal article" date="2022" name="G3 (Bethesda)">
        <title>High quality genome of the basidiomycete yeast Dioszegia hungarica PDD-24b-2 isolated from cloud water.</title>
        <authorList>
            <person name="Jarrige D."/>
            <person name="Haridas S."/>
            <person name="Bleykasten-Grosshans C."/>
            <person name="Joly M."/>
            <person name="Nadalig T."/>
            <person name="Sancelme M."/>
            <person name="Vuilleumier S."/>
            <person name="Grigoriev I.V."/>
            <person name="Amato P."/>
            <person name="Bringel F."/>
        </authorList>
    </citation>
    <scope>NUCLEOTIDE SEQUENCE</scope>
    <source>
        <strain evidence="3">PDD-24b-2</strain>
    </source>
</reference>
<dbReference type="AlphaFoldDB" id="A0AA38LRY1"/>
<feature type="compositionally biased region" description="Low complexity" evidence="1">
    <location>
        <begin position="489"/>
        <end position="503"/>
    </location>
</feature>
<feature type="region of interest" description="Disordered" evidence="1">
    <location>
        <begin position="489"/>
        <end position="508"/>
    </location>
</feature>
<name>A0AA38LRY1_9TREE</name>
<evidence type="ECO:0000256" key="2">
    <source>
        <dbReference type="SAM" id="Phobius"/>
    </source>
</evidence>